<keyword evidence="7" id="KW-1185">Reference proteome</keyword>
<dbReference type="EMBL" id="MU007106">
    <property type="protein sequence ID" value="KAF2420748.1"/>
    <property type="molecule type" value="Genomic_DNA"/>
</dbReference>
<comment type="subcellular location">
    <subcellularLocation>
        <location evidence="1">Nucleus</location>
    </subcellularLocation>
</comment>
<dbReference type="GO" id="GO:0003713">
    <property type="term" value="F:transcription coactivator activity"/>
    <property type="evidence" value="ECO:0007669"/>
    <property type="project" value="TreeGrafter"/>
</dbReference>
<comment type="caution">
    <text evidence="6">The sequence shown here is derived from an EMBL/GenBank/DDBJ whole genome shotgun (WGS) entry which is preliminary data.</text>
</comment>
<evidence type="ECO:0000256" key="4">
    <source>
        <dbReference type="ARBA" id="ARBA00023242"/>
    </source>
</evidence>
<dbReference type="GO" id="GO:0006357">
    <property type="term" value="P:regulation of transcription by RNA polymerase II"/>
    <property type="evidence" value="ECO:0007669"/>
    <property type="project" value="TreeGrafter"/>
</dbReference>
<evidence type="ECO:0000256" key="2">
    <source>
        <dbReference type="ARBA" id="ARBA00023015"/>
    </source>
</evidence>
<evidence type="ECO:0000256" key="5">
    <source>
        <dbReference type="SAM" id="MobiDB-lite"/>
    </source>
</evidence>
<accession>A0A9P4TTX1</accession>
<dbReference type="Pfam" id="PF12767">
    <property type="entry name" value="SAGA-Tad1"/>
    <property type="match status" value="1"/>
</dbReference>
<keyword evidence="4" id="KW-0539">Nucleus</keyword>
<dbReference type="OrthoDB" id="10264870at2759"/>
<reference evidence="6" key="1">
    <citation type="journal article" date="2020" name="Stud. Mycol.">
        <title>101 Dothideomycetes genomes: a test case for predicting lifestyles and emergence of pathogens.</title>
        <authorList>
            <person name="Haridas S."/>
            <person name="Albert R."/>
            <person name="Binder M."/>
            <person name="Bloem J."/>
            <person name="Labutti K."/>
            <person name="Salamov A."/>
            <person name="Andreopoulos B."/>
            <person name="Baker S."/>
            <person name="Barry K."/>
            <person name="Bills G."/>
            <person name="Bluhm B."/>
            <person name="Cannon C."/>
            <person name="Castanera R."/>
            <person name="Culley D."/>
            <person name="Daum C."/>
            <person name="Ezra D."/>
            <person name="Gonzalez J."/>
            <person name="Henrissat B."/>
            <person name="Kuo A."/>
            <person name="Liang C."/>
            <person name="Lipzen A."/>
            <person name="Lutzoni F."/>
            <person name="Magnuson J."/>
            <person name="Mondo S."/>
            <person name="Nolan M."/>
            <person name="Ohm R."/>
            <person name="Pangilinan J."/>
            <person name="Park H.-J."/>
            <person name="Ramirez L."/>
            <person name="Alfaro M."/>
            <person name="Sun H."/>
            <person name="Tritt A."/>
            <person name="Yoshinaga Y."/>
            <person name="Zwiers L.-H."/>
            <person name="Turgeon B."/>
            <person name="Goodwin S."/>
            <person name="Spatafora J."/>
            <person name="Crous P."/>
            <person name="Grigoriev I."/>
        </authorList>
    </citation>
    <scope>NUCLEOTIDE SEQUENCE</scope>
    <source>
        <strain evidence="6">CBS 130266</strain>
    </source>
</reference>
<proteinExistence type="predicted"/>
<gene>
    <name evidence="6" type="ORF">EJ08DRAFT_528526</name>
</gene>
<dbReference type="GO" id="GO:0000124">
    <property type="term" value="C:SAGA complex"/>
    <property type="evidence" value="ECO:0007669"/>
    <property type="project" value="UniProtKB-ARBA"/>
</dbReference>
<feature type="region of interest" description="Disordered" evidence="5">
    <location>
        <begin position="1"/>
        <end position="48"/>
    </location>
</feature>
<keyword evidence="2" id="KW-0805">Transcription regulation</keyword>
<dbReference type="Proteomes" id="UP000800235">
    <property type="component" value="Unassembled WGS sequence"/>
</dbReference>
<evidence type="ECO:0000313" key="7">
    <source>
        <dbReference type="Proteomes" id="UP000800235"/>
    </source>
</evidence>
<dbReference type="GO" id="GO:0005634">
    <property type="term" value="C:nucleus"/>
    <property type="evidence" value="ECO:0007669"/>
    <property type="project" value="UniProtKB-SubCell"/>
</dbReference>
<dbReference type="InterPro" id="IPR024738">
    <property type="entry name" value="Hfi1/Tada1"/>
</dbReference>
<dbReference type="AlphaFoldDB" id="A0A9P4TTX1"/>
<evidence type="ECO:0000256" key="3">
    <source>
        <dbReference type="ARBA" id="ARBA00023163"/>
    </source>
</evidence>
<name>A0A9P4TTX1_9PEZI</name>
<evidence type="ECO:0000313" key="6">
    <source>
        <dbReference type="EMBL" id="KAF2420748.1"/>
    </source>
</evidence>
<organism evidence="6 7">
    <name type="scientific">Tothia fuscella</name>
    <dbReference type="NCBI Taxonomy" id="1048955"/>
    <lineage>
        <taxon>Eukaryota</taxon>
        <taxon>Fungi</taxon>
        <taxon>Dikarya</taxon>
        <taxon>Ascomycota</taxon>
        <taxon>Pezizomycotina</taxon>
        <taxon>Dothideomycetes</taxon>
        <taxon>Pleosporomycetidae</taxon>
        <taxon>Venturiales</taxon>
        <taxon>Cylindrosympodiaceae</taxon>
        <taxon>Tothia</taxon>
    </lineage>
</organism>
<evidence type="ECO:0000256" key="1">
    <source>
        <dbReference type="ARBA" id="ARBA00004123"/>
    </source>
</evidence>
<dbReference type="PANTHER" id="PTHR21277">
    <property type="entry name" value="TRANSCRIPTIONAL ADAPTER 1"/>
    <property type="match status" value="1"/>
</dbReference>
<feature type="compositionally biased region" description="Polar residues" evidence="5">
    <location>
        <begin position="8"/>
        <end position="38"/>
    </location>
</feature>
<dbReference type="PANTHER" id="PTHR21277:SF5">
    <property type="entry name" value="TRANSCRIPTIONAL ADAPTER 1"/>
    <property type="match status" value="1"/>
</dbReference>
<keyword evidence="3" id="KW-0804">Transcription</keyword>
<sequence length="421" mass="46617">MAAPPRSDSISGASITPTMTTKTLPGLSLTAQSSSSARPKSGAPTAPRIDYEPLYTALKAGIGENWHLYGESIALYTRGQLNQSELERRINPFLLPYPHLTHTHNQFLLAIRQNSLRDSPEPGVAAFVSANDKPTATSKPVTGDRQEQRLKTEVMHLPARERHRIKGLEEEKIDAFQAAMKEFYDVRSIGGPDLAVQGGGGGVGGKTNWELEISRRFAQPLFSESNEFPDAETLHKRIVPICYQEGLTGGCGTACSDLMTVAAETFIKEQLSDLFRRVRSNGPQYIKSASYRKTLIKEEEACERGEIRRNAYGLLPLEVEAERKRRPFNREDLRLAALMGNSYLAQSRILNEKVVNAPFVEEEYDDDEEIGKGEAVNGFHANGDYHDEGMEDAVEWGWMGGAKLERDELSSVLDDVLGGAF</sequence>
<protein>
    <submittedName>
        <fullName evidence="6">Uncharacterized protein</fullName>
    </submittedName>
</protein>